<dbReference type="AlphaFoldDB" id="A0A9N9RKJ1"/>
<evidence type="ECO:0000313" key="3">
    <source>
        <dbReference type="EMBL" id="CAG9798597.1"/>
    </source>
</evidence>
<dbReference type="InterPro" id="IPR045851">
    <property type="entry name" value="AMP-bd_C_sf"/>
</dbReference>
<dbReference type="InterPro" id="IPR052091">
    <property type="entry name" value="Beta-ala_Activ/Resist"/>
</dbReference>
<dbReference type="Pfam" id="PF00501">
    <property type="entry name" value="AMP-binding"/>
    <property type="match status" value="1"/>
</dbReference>
<dbReference type="InterPro" id="IPR000873">
    <property type="entry name" value="AMP-dep_synth/lig_dom"/>
</dbReference>
<dbReference type="Pfam" id="PF13570">
    <property type="entry name" value="Beta-prop_ACSF4"/>
    <property type="match status" value="1"/>
</dbReference>
<dbReference type="SUPFAM" id="SSF50998">
    <property type="entry name" value="Quinoprotein alcohol dehydrogenase-like"/>
    <property type="match status" value="1"/>
</dbReference>
<dbReference type="GO" id="GO:0043041">
    <property type="term" value="P:amino acid activation for nonribosomal peptide biosynthetic process"/>
    <property type="evidence" value="ECO:0007669"/>
    <property type="project" value="TreeGrafter"/>
</dbReference>
<reference evidence="3" key="2">
    <citation type="submission" date="2022-10" db="EMBL/GenBank/DDBJ databases">
        <authorList>
            <consortium name="ENA_rothamsted_submissions"/>
            <consortium name="culmorum"/>
            <person name="King R."/>
        </authorList>
    </citation>
    <scope>NUCLEOTIDE SEQUENCE</scope>
</reference>
<evidence type="ECO:0000259" key="1">
    <source>
        <dbReference type="Pfam" id="PF00501"/>
    </source>
</evidence>
<reference evidence="3" key="1">
    <citation type="submission" date="2022-01" db="EMBL/GenBank/DDBJ databases">
        <authorList>
            <person name="King R."/>
        </authorList>
    </citation>
    <scope>NUCLEOTIDE SEQUENCE</scope>
</reference>
<keyword evidence="4" id="KW-1185">Reference proteome</keyword>
<protein>
    <submittedName>
        <fullName evidence="3">Uncharacterized protein</fullName>
    </submittedName>
</protein>
<dbReference type="InterPro" id="IPR002372">
    <property type="entry name" value="PQQ_rpt_dom"/>
</dbReference>
<feature type="domain" description="Pyrrolo-quinoline quinone repeat" evidence="2">
    <location>
        <begin position="617"/>
        <end position="956"/>
    </location>
</feature>
<dbReference type="SUPFAM" id="SSF56801">
    <property type="entry name" value="Acetyl-CoA synthetase-like"/>
    <property type="match status" value="1"/>
</dbReference>
<dbReference type="Gene3D" id="2.130.10.10">
    <property type="entry name" value="YVTN repeat-like/Quinoprotein amine dehydrogenase"/>
    <property type="match status" value="2"/>
</dbReference>
<dbReference type="PANTHER" id="PTHR44394">
    <property type="entry name" value="BETA-ALANINE-ACTIVATING ENZYME"/>
    <property type="match status" value="1"/>
</dbReference>
<dbReference type="InterPro" id="IPR011047">
    <property type="entry name" value="Quinoprotein_ADH-like_sf"/>
</dbReference>
<dbReference type="PANTHER" id="PTHR44394:SF1">
    <property type="entry name" value="BETA-ALANINE-ACTIVATING ENZYME"/>
    <property type="match status" value="1"/>
</dbReference>
<dbReference type="Gene3D" id="3.30.300.30">
    <property type="match status" value="1"/>
</dbReference>
<sequence length="959" mass="109500">MDKLGINLLKHHDNIALIVQKEGKQNIIYRDLLKQVLKTSLFIESESDIPKCSTIGILGDKSYALVALTLGIIETDNTFCYLTKDDLDDLSIEYFFSLSPISLSTIELRKTLVLCDLNIYFYKTKSAKEVKQFNYADNEMNKVCYRITTSGTTGRRKIIHVTYNSIYPNIKGLQEIFKLDHSDVVLSASPITFDVFIVDLFLALHSGSSLLILADNHRFDTSIYSKTSDKSVTFLQMTPTIFRQYGLDNIKNKILHSESSLKYLVLGGEEFPSPKEVLTWQDFDNESSRKRIFNIYGVTEMSCWSLIHEITKKDLEFGKICLGSPIDSDTLPAYYPYPSGLEELILTTSSRVNYFDDKEWDKKLGTNGIFAYVTNDLIEKIDGKIYWHGRSNDMVKRFGERVDLKKIEEIASEIVHPVSCIMIRKRIALFYQSEQDDVCQLLSNHLRLKLRKVEFPDDIKRIDFLPTCDHGKVSKKKLKELYKDILKEDNIKQNAEDVFLDAINKMFNLSIEKPSESNGDEPDGKRMKYNIDSSFQQIGGSSFDALRIVMKIEDRMSSMSNALLPKLLDNQNSIKDILTYLKGLNLKSKNGDAINLVNFIDNSKHSLDLKFQKKFDLQKCIDSSPALINIKGRSYIVVGGHSGNLITIDADDLSVMSIINLGDRIECEAVQFCDYVLVGCYDGFIYCVDVLSADKNDRIKFKYNSGAMIKSKPLIINDFVIFGNYNYEENLRCLKVNENADNVELKWSKVLGMSGIIANILQIDNESILVCTLDGIIERLRINDASKIWNKKYEYPIFSSPQKISHMKAIIFAEVMRKVHCIDYDGNALWKFETDGHIFSSFLFNPINDNNVQIMFGCHDNKIRCIDYDNQGLKVSKKWMTDLQSQIYGTPKIINFNTKNYIVSCSTNGYVNLLNILSGKMESSSKLPGDIFSSPLIHNDKLFIGCRDNYVYCLSLKPN</sequence>
<evidence type="ECO:0000313" key="4">
    <source>
        <dbReference type="Proteomes" id="UP001153620"/>
    </source>
</evidence>
<feature type="domain" description="AMP-dependent synthetase/ligase" evidence="1">
    <location>
        <begin position="10"/>
        <end position="312"/>
    </location>
</feature>
<evidence type="ECO:0000259" key="2">
    <source>
        <dbReference type="Pfam" id="PF13570"/>
    </source>
</evidence>
<dbReference type="Gene3D" id="3.40.50.12780">
    <property type="entry name" value="N-terminal domain of ligase-like"/>
    <property type="match status" value="1"/>
</dbReference>
<dbReference type="InterPro" id="IPR042099">
    <property type="entry name" value="ANL_N_sf"/>
</dbReference>
<dbReference type="OrthoDB" id="408177at2759"/>
<organism evidence="3 4">
    <name type="scientific">Chironomus riparius</name>
    <dbReference type="NCBI Taxonomy" id="315576"/>
    <lineage>
        <taxon>Eukaryota</taxon>
        <taxon>Metazoa</taxon>
        <taxon>Ecdysozoa</taxon>
        <taxon>Arthropoda</taxon>
        <taxon>Hexapoda</taxon>
        <taxon>Insecta</taxon>
        <taxon>Pterygota</taxon>
        <taxon>Neoptera</taxon>
        <taxon>Endopterygota</taxon>
        <taxon>Diptera</taxon>
        <taxon>Nematocera</taxon>
        <taxon>Chironomoidea</taxon>
        <taxon>Chironomidae</taxon>
        <taxon>Chironominae</taxon>
        <taxon>Chironomus</taxon>
    </lineage>
</organism>
<accession>A0A9N9RKJ1</accession>
<dbReference type="Proteomes" id="UP001153620">
    <property type="component" value="Chromosome 1"/>
</dbReference>
<name>A0A9N9RKJ1_9DIPT</name>
<gene>
    <name evidence="3" type="ORF">CHIRRI_LOCUS1579</name>
</gene>
<dbReference type="InterPro" id="IPR015943">
    <property type="entry name" value="WD40/YVTN_repeat-like_dom_sf"/>
</dbReference>
<dbReference type="EMBL" id="OU895877">
    <property type="protein sequence ID" value="CAG9798597.1"/>
    <property type="molecule type" value="Genomic_DNA"/>
</dbReference>
<proteinExistence type="predicted"/>